<dbReference type="EMBL" id="SRRZ01000028">
    <property type="protein sequence ID" value="NQE34291.1"/>
    <property type="molecule type" value="Genomic_DNA"/>
</dbReference>
<dbReference type="InterPro" id="IPR017853">
    <property type="entry name" value="GH"/>
</dbReference>
<reference evidence="1 2" key="1">
    <citation type="journal article" date="2020" name="Sci. Rep.">
        <title>A novel cyanobacterial geosmin producer, revising GeoA distribution and dispersion patterns in Bacteria.</title>
        <authorList>
            <person name="Churro C."/>
            <person name="Semedo-Aguiar A.P."/>
            <person name="Silva A.D."/>
            <person name="Pereira-Leal J.B."/>
            <person name="Leite R.B."/>
        </authorList>
    </citation>
    <scope>NUCLEOTIDE SEQUENCE [LARGE SCALE GENOMIC DNA]</scope>
    <source>
        <strain evidence="1 2">IPMA8</strain>
    </source>
</reference>
<dbReference type="Proteomes" id="UP000702425">
    <property type="component" value="Unassembled WGS sequence"/>
</dbReference>
<comment type="caution">
    <text evidence="1">The sequence shown here is derived from an EMBL/GenBank/DDBJ whole genome shotgun (WGS) entry which is preliminary data.</text>
</comment>
<dbReference type="SUPFAM" id="SSF51445">
    <property type="entry name" value="(Trans)glycosidases"/>
    <property type="match status" value="1"/>
</dbReference>
<name>A0ABX2CVB8_9CYAN</name>
<keyword evidence="2" id="KW-1185">Reference proteome</keyword>
<evidence type="ECO:0008006" key="3">
    <source>
        <dbReference type="Google" id="ProtNLM"/>
    </source>
</evidence>
<evidence type="ECO:0000313" key="2">
    <source>
        <dbReference type="Proteomes" id="UP000702425"/>
    </source>
</evidence>
<dbReference type="Gene3D" id="3.20.20.80">
    <property type="entry name" value="Glycosidases"/>
    <property type="match status" value="1"/>
</dbReference>
<proteinExistence type="predicted"/>
<gene>
    <name evidence="1" type="ORF">E5S67_02015</name>
</gene>
<sequence length="366" mass="42585">MGGFECSTHRVQSGKRLDVTAATGHDKFAVADYQRLQDQGIYTVREGLRWHLIEQTPGKYDFSSSLPIIRAARDMKMQVIWDLFHYGWPDDIDIFSPEFVSRFAQMVRAFMEVLTEETDQTPFVTPVNEISFIAWAGGEVAYINPFAKGRGDELKIQLIKAAIAAIESVWEVNPRTRIVQIDPTINIIADPDKPEDRDEAEGYRLSQYQAWDMLAGRFRPELGGKEKYLDIIGVNYYDRNQWIHNEEPMKYSDPLYRPFRELLQEVFERYRRPLFVAETGTEDDFRPVWFNYVCTEVVAAMKAGVPIDGICLYPIVNHPGWDDDRHCYNGLWDYCNESGDREIYQPLADELQFQRQQIEPLLKLKN</sequence>
<dbReference type="RefSeq" id="WP_172186900.1">
    <property type="nucleotide sequence ID" value="NZ_CAWPPK010000201.1"/>
</dbReference>
<protein>
    <recommendedName>
        <fullName evidence="3">Beta-glucosidase</fullName>
    </recommendedName>
</protein>
<organism evidence="1 2">
    <name type="scientific">Microcoleus asticus IPMA8</name>
    <dbReference type="NCBI Taxonomy" id="2563858"/>
    <lineage>
        <taxon>Bacteria</taxon>
        <taxon>Bacillati</taxon>
        <taxon>Cyanobacteriota</taxon>
        <taxon>Cyanophyceae</taxon>
        <taxon>Oscillatoriophycideae</taxon>
        <taxon>Oscillatoriales</taxon>
        <taxon>Microcoleaceae</taxon>
        <taxon>Microcoleus</taxon>
        <taxon>Microcoleus asticus</taxon>
    </lineage>
</organism>
<evidence type="ECO:0000313" key="1">
    <source>
        <dbReference type="EMBL" id="NQE34291.1"/>
    </source>
</evidence>
<accession>A0ABX2CVB8</accession>